<dbReference type="InterPro" id="IPR053162">
    <property type="entry name" value="DnaD"/>
</dbReference>
<name>A0A0R2IZ57_9LACO</name>
<proteinExistence type="inferred from homology"/>
<feature type="domain" description="DnaB/C C-terminal" evidence="3">
    <location>
        <begin position="132"/>
        <end position="204"/>
    </location>
</feature>
<feature type="domain" description="DnaD N-terminal" evidence="4">
    <location>
        <begin position="19"/>
        <end position="116"/>
    </location>
</feature>
<evidence type="ECO:0000259" key="3">
    <source>
        <dbReference type="Pfam" id="PF07261"/>
    </source>
</evidence>
<dbReference type="InterPro" id="IPR034829">
    <property type="entry name" value="DnaD-like_sf"/>
</dbReference>
<evidence type="ECO:0000313" key="6">
    <source>
        <dbReference type="Proteomes" id="UP000051568"/>
    </source>
</evidence>
<evidence type="ECO:0000256" key="1">
    <source>
        <dbReference type="ARBA" id="ARBA00093462"/>
    </source>
</evidence>
<dbReference type="InterPro" id="IPR006343">
    <property type="entry name" value="DnaB/C_C"/>
</dbReference>
<sequence>MITLDEFMRSYLKAGNTVVSNYLLSNFHRVGLTNDELIIYLIIEKQREQGDRFPSSKLIAEETGLSESKVYELLHEMIQNNLMEIKTVKHADGKSYDQYSFERLFEKLLQSANHEVVKQQQTNEKMDRETIFAQIESEFGRPLSPIEYETINQWLNDDHYAPEMISLALKEAVLSQAYSLRYMDRILLNWEKKHLTSVSQVQKEEERQRNNGLDPSRHDRRNQNGEKADLTGPKIPIYKISDQ</sequence>
<dbReference type="Pfam" id="PF07261">
    <property type="entry name" value="DnaB_2"/>
    <property type="match status" value="1"/>
</dbReference>
<evidence type="ECO:0000256" key="2">
    <source>
        <dbReference type="SAM" id="MobiDB-lite"/>
    </source>
</evidence>
<evidence type="ECO:0000259" key="4">
    <source>
        <dbReference type="Pfam" id="PF21984"/>
    </source>
</evidence>
<dbReference type="PANTHER" id="PTHR37293">
    <property type="entry name" value="PHAGE REPLICATION PROTEIN-RELATED"/>
    <property type="match status" value="1"/>
</dbReference>
<comment type="similarity">
    <text evidence="1">Belongs to the DnaB/DnaD family.</text>
</comment>
<organism evidence="5 6">
    <name type="scientific">Pediococcus cellicola</name>
    <dbReference type="NCBI Taxonomy" id="319652"/>
    <lineage>
        <taxon>Bacteria</taxon>
        <taxon>Bacillati</taxon>
        <taxon>Bacillota</taxon>
        <taxon>Bacilli</taxon>
        <taxon>Lactobacillales</taxon>
        <taxon>Lactobacillaceae</taxon>
        <taxon>Pediococcus</taxon>
    </lineage>
</organism>
<evidence type="ECO:0000313" key="5">
    <source>
        <dbReference type="EMBL" id="KRN67644.1"/>
    </source>
</evidence>
<dbReference type="EMBL" id="JQBR01000001">
    <property type="protein sequence ID" value="KRN67644.1"/>
    <property type="molecule type" value="Genomic_DNA"/>
</dbReference>
<keyword evidence="6" id="KW-1185">Reference proteome</keyword>
<dbReference type="AlphaFoldDB" id="A0A0R2IZ57"/>
<feature type="compositionally biased region" description="Basic and acidic residues" evidence="2">
    <location>
        <begin position="202"/>
        <end position="229"/>
    </location>
</feature>
<dbReference type="InterPro" id="IPR053843">
    <property type="entry name" value="DnaD_N"/>
</dbReference>
<comment type="caution">
    <text evidence="5">The sequence shown here is derived from an EMBL/GenBank/DDBJ whole genome shotgun (WGS) entry which is preliminary data.</text>
</comment>
<dbReference type="Pfam" id="PF21984">
    <property type="entry name" value="DnaD_N"/>
    <property type="match status" value="1"/>
</dbReference>
<dbReference type="Gene3D" id="1.10.10.10">
    <property type="entry name" value="Winged helix-like DNA-binding domain superfamily/Winged helix DNA-binding domain"/>
    <property type="match status" value="1"/>
</dbReference>
<reference evidence="5 6" key="1">
    <citation type="journal article" date="2015" name="Genome Announc.">
        <title>Expanding the biotechnology potential of lactobacilli through comparative genomics of 213 strains and associated genera.</title>
        <authorList>
            <person name="Sun Z."/>
            <person name="Harris H.M."/>
            <person name="McCann A."/>
            <person name="Guo C."/>
            <person name="Argimon S."/>
            <person name="Zhang W."/>
            <person name="Yang X."/>
            <person name="Jeffery I.B."/>
            <person name="Cooney J.C."/>
            <person name="Kagawa T.F."/>
            <person name="Liu W."/>
            <person name="Song Y."/>
            <person name="Salvetti E."/>
            <person name="Wrobel A."/>
            <person name="Rasinkangas P."/>
            <person name="Parkhill J."/>
            <person name="Rea M.C."/>
            <person name="O'Sullivan O."/>
            <person name="Ritari J."/>
            <person name="Douillard F.P."/>
            <person name="Paul Ross R."/>
            <person name="Yang R."/>
            <person name="Briner A.E."/>
            <person name="Felis G.E."/>
            <person name="de Vos W.M."/>
            <person name="Barrangou R."/>
            <person name="Klaenhammer T.R."/>
            <person name="Caufield P.W."/>
            <person name="Cui Y."/>
            <person name="Zhang H."/>
            <person name="O'Toole P.W."/>
        </authorList>
    </citation>
    <scope>NUCLEOTIDE SEQUENCE [LARGE SCALE GENOMIC DNA]</scope>
    <source>
        <strain evidence="5 6">DSM 17757</strain>
    </source>
</reference>
<protein>
    <submittedName>
        <fullName evidence="5">Primosome component related protein</fullName>
    </submittedName>
</protein>
<dbReference type="Gene3D" id="1.10.10.630">
    <property type="entry name" value="DnaD domain-like"/>
    <property type="match status" value="1"/>
</dbReference>
<dbReference type="STRING" id="319652.IV80_GL000187"/>
<dbReference type="PANTHER" id="PTHR37293:SF6">
    <property type="entry name" value="DNA REPLICATION PROTEIN DNAD"/>
    <property type="match status" value="1"/>
</dbReference>
<accession>A0A0R2IZ57</accession>
<dbReference type="PATRIC" id="fig|319652.3.peg.189"/>
<gene>
    <name evidence="5" type="ORF">IV80_GL000187</name>
</gene>
<feature type="region of interest" description="Disordered" evidence="2">
    <location>
        <begin position="201"/>
        <end position="243"/>
    </location>
</feature>
<dbReference type="Proteomes" id="UP000051568">
    <property type="component" value="Unassembled WGS sequence"/>
</dbReference>
<dbReference type="NCBIfam" id="TIGR01446">
    <property type="entry name" value="DnaD_dom"/>
    <property type="match status" value="1"/>
</dbReference>
<dbReference type="SUPFAM" id="SSF158499">
    <property type="entry name" value="DnaD domain-like"/>
    <property type="match status" value="1"/>
</dbReference>
<dbReference type="InterPro" id="IPR036388">
    <property type="entry name" value="WH-like_DNA-bd_sf"/>
</dbReference>